<dbReference type="GO" id="GO:0004368">
    <property type="term" value="F:glycerol-3-phosphate dehydrogenase (quinone) activity"/>
    <property type="evidence" value="ECO:0007669"/>
    <property type="project" value="InterPro"/>
</dbReference>
<dbReference type="PRINTS" id="PR01001">
    <property type="entry name" value="FADG3PDH"/>
</dbReference>
<dbReference type="PANTHER" id="PTHR11985">
    <property type="entry name" value="GLYCEROL-3-PHOSPHATE DEHYDROGENASE"/>
    <property type="match status" value="1"/>
</dbReference>
<dbReference type="GO" id="GO:0006071">
    <property type="term" value="P:glycerol metabolic process"/>
    <property type="evidence" value="ECO:0007669"/>
    <property type="project" value="UniProtKB-KW"/>
</dbReference>
<organism evidence="9 10">
    <name type="scientific">Phenylobacterium montanum</name>
    <dbReference type="NCBI Taxonomy" id="2823693"/>
    <lineage>
        <taxon>Bacteria</taxon>
        <taxon>Pseudomonadati</taxon>
        <taxon>Pseudomonadota</taxon>
        <taxon>Alphaproteobacteria</taxon>
        <taxon>Caulobacterales</taxon>
        <taxon>Caulobacteraceae</taxon>
        <taxon>Phenylobacterium</taxon>
    </lineage>
</organism>
<sequence length="526" mass="56472">MSDALDLRARARLFRDLESRVFDLVVIGGGVTGAGVARDAALRDLSVALLEARDFASGTSSRSSKMIHGGLRYLAQGDTALVKEAASERQVLRRIAPHLTRISPFIVPAPTLASVAKLRAGLWMFEKLGGAPAEERHQIWDRRELAEREPLLRADDFHAAAVYPEFLTDDSRLTVANVRAAAGAGAVVLSYAPVVALSGDPAEAAICRSSLPGETLQARVRGRVIVNAAGPWVDGVRRMEEAGADQRLTLTKGVHVVVPRSRIPINHTVILRGADKRGLFAVPRGDRTYIGTTDTFYADPDEWPRITREDIAYLFQAAERGLKIAPLSFDDISSVWSGVRPLIGQAGKAPSEISRRDEVWTGPSGVVTIAGGKLSAYRAMAERIVDLVQERLGRKASKAATAETPLPGGDGDHRALMADPALIACSEVATRLVELYGSEAPTVARDGGDVAAEARHAVLCEGALRLEDYWVRRSMRAWFGADAGLSALAPAADAMAGLLDWDAARTRAEIDACRRIHHESLAALAA</sequence>
<evidence type="ECO:0000256" key="6">
    <source>
        <dbReference type="ARBA" id="ARBA00023002"/>
    </source>
</evidence>
<dbReference type="EMBL" id="CP073078">
    <property type="protein sequence ID" value="QUD88716.1"/>
    <property type="molecule type" value="Genomic_DNA"/>
</dbReference>
<keyword evidence="5" id="KW-0274">FAD</keyword>
<protein>
    <submittedName>
        <fullName evidence="9">Glycerol-3-phosphate dehydrogenase/oxidase</fullName>
    </submittedName>
</protein>
<evidence type="ECO:0000313" key="10">
    <source>
        <dbReference type="Proteomes" id="UP000676409"/>
    </source>
</evidence>
<dbReference type="InterPro" id="IPR006076">
    <property type="entry name" value="FAD-dep_OxRdtase"/>
</dbReference>
<dbReference type="InterPro" id="IPR036188">
    <property type="entry name" value="FAD/NAD-bd_sf"/>
</dbReference>
<evidence type="ECO:0000256" key="4">
    <source>
        <dbReference type="ARBA" id="ARBA00022798"/>
    </source>
</evidence>
<dbReference type="GO" id="GO:0046168">
    <property type="term" value="P:glycerol-3-phosphate catabolic process"/>
    <property type="evidence" value="ECO:0007669"/>
    <property type="project" value="TreeGrafter"/>
</dbReference>
<dbReference type="InterPro" id="IPR031656">
    <property type="entry name" value="DAO_C"/>
</dbReference>
<dbReference type="Pfam" id="PF16901">
    <property type="entry name" value="DAO_C"/>
    <property type="match status" value="1"/>
</dbReference>
<dbReference type="AlphaFoldDB" id="A0A975G0W0"/>
<feature type="domain" description="FAD dependent oxidoreductase" evidence="7">
    <location>
        <begin position="23"/>
        <end position="377"/>
    </location>
</feature>
<evidence type="ECO:0000256" key="5">
    <source>
        <dbReference type="ARBA" id="ARBA00022827"/>
    </source>
</evidence>
<gene>
    <name evidence="9" type="ORF">KCG34_02170</name>
</gene>
<feature type="domain" description="Alpha-glycerophosphate oxidase C-terminal" evidence="8">
    <location>
        <begin position="400"/>
        <end position="505"/>
    </location>
</feature>
<dbReference type="Gene3D" id="1.10.8.870">
    <property type="entry name" value="Alpha-glycerophosphate oxidase, cap domain"/>
    <property type="match status" value="1"/>
</dbReference>
<dbReference type="PANTHER" id="PTHR11985:SF35">
    <property type="entry name" value="ANAEROBIC GLYCEROL-3-PHOSPHATE DEHYDROGENASE SUBUNIT A"/>
    <property type="match status" value="1"/>
</dbReference>
<dbReference type="KEGG" id="caul:KCG34_02170"/>
<dbReference type="Gene3D" id="3.50.50.60">
    <property type="entry name" value="FAD/NAD(P)-binding domain"/>
    <property type="match status" value="1"/>
</dbReference>
<comment type="cofactor">
    <cofactor evidence="1">
        <name>FAD</name>
        <dbReference type="ChEBI" id="CHEBI:57692"/>
    </cofactor>
</comment>
<dbReference type="Pfam" id="PF01266">
    <property type="entry name" value="DAO"/>
    <property type="match status" value="1"/>
</dbReference>
<dbReference type="Gene3D" id="3.30.9.10">
    <property type="entry name" value="D-Amino Acid Oxidase, subunit A, domain 2"/>
    <property type="match status" value="1"/>
</dbReference>
<evidence type="ECO:0000256" key="1">
    <source>
        <dbReference type="ARBA" id="ARBA00001974"/>
    </source>
</evidence>
<evidence type="ECO:0000259" key="7">
    <source>
        <dbReference type="Pfam" id="PF01266"/>
    </source>
</evidence>
<keyword evidence="3" id="KW-0285">Flavoprotein</keyword>
<reference evidence="9" key="1">
    <citation type="submission" date="2021-04" db="EMBL/GenBank/DDBJ databases">
        <title>The complete genome sequence of Caulobacter sp. S6.</title>
        <authorList>
            <person name="Tang Y."/>
            <person name="Ouyang W."/>
            <person name="Liu Q."/>
            <person name="Huang B."/>
            <person name="Guo Z."/>
            <person name="Lei P."/>
        </authorList>
    </citation>
    <scope>NUCLEOTIDE SEQUENCE</scope>
    <source>
        <strain evidence="9">S6</strain>
    </source>
</reference>
<evidence type="ECO:0000256" key="3">
    <source>
        <dbReference type="ARBA" id="ARBA00022630"/>
    </source>
</evidence>
<proteinExistence type="inferred from homology"/>
<dbReference type="SUPFAM" id="SSF51905">
    <property type="entry name" value="FAD/NAD(P)-binding domain"/>
    <property type="match status" value="1"/>
</dbReference>
<keyword evidence="4" id="KW-0319">Glycerol metabolism</keyword>
<dbReference type="Proteomes" id="UP000676409">
    <property type="component" value="Chromosome"/>
</dbReference>
<evidence type="ECO:0000313" key="9">
    <source>
        <dbReference type="EMBL" id="QUD88716.1"/>
    </source>
</evidence>
<evidence type="ECO:0000259" key="8">
    <source>
        <dbReference type="Pfam" id="PF16901"/>
    </source>
</evidence>
<dbReference type="RefSeq" id="WP_211938766.1">
    <property type="nucleotide sequence ID" value="NZ_CP073078.1"/>
</dbReference>
<keyword evidence="6" id="KW-0560">Oxidoreductase</keyword>
<comment type="similarity">
    <text evidence="2">Belongs to the FAD-dependent glycerol-3-phosphate dehydrogenase family.</text>
</comment>
<keyword evidence="10" id="KW-1185">Reference proteome</keyword>
<name>A0A975G0W0_9CAUL</name>
<evidence type="ECO:0000256" key="2">
    <source>
        <dbReference type="ARBA" id="ARBA00007330"/>
    </source>
</evidence>
<dbReference type="InterPro" id="IPR038299">
    <property type="entry name" value="DAO_C_sf"/>
</dbReference>
<dbReference type="InterPro" id="IPR000447">
    <property type="entry name" value="G3P_DH_FAD-dep"/>
</dbReference>
<accession>A0A975G0W0</accession>